<sequence length="429" mass="49181">MTPAPAARRPQDGLAWHEQLSVSVPLWTRLPDETAIKRICRNHLIRLYRDNDVDTACTVSFFASDAFNKFYLATTKHRKGLMRVSLPVYPAHKTRGEVATLRWVRKNSSIPVPRVLAFDDTNSNELGFEWILTEFMPGEPAERVWWTMSRERKEALVRRLASYQAELARAATTQAFDTIGTLIAVDCIKEFPARSWTPLKVRFDRLVAPEVFLGSRLKLKGPRGPYRSSQEWFTGTLSMIIQVQNNIIGQTTGDRKFDRLCAETTRTIAEKLLRVLPKVFPGHDLQTDTHGHNTAEQTYLHHDNLNLQNILLDEKGAVSGILNWEFVSALPLWTSARLPQFLRDNQGWAEVNYNRTVETPEYKNRAMTRSTKAMPSMTLRKESLLKVYMYEAVLSCASWWFLEGICRWADAIEAGTVIKDGTVQSWMEF</sequence>
<evidence type="ECO:0000259" key="1">
    <source>
        <dbReference type="Pfam" id="PF01636"/>
    </source>
</evidence>
<keyword evidence="2" id="KW-0808">Transferase</keyword>
<protein>
    <submittedName>
        <fullName evidence="2">Phosphotransferase enzyme family-domain-containing protein</fullName>
    </submittedName>
</protein>
<dbReference type="OrthoDB" id="2968323at2759"/>
<name>A0A136J3P0_9PEZI</name>
<dbReference type="Proteomes" id="UP000070501">
    <property type="component" value="Unassembled WGS sequence"/>
</dbReference>
<evidence type="ECO:0000313" key="2">
    <source>
        <dbReference type="EMBL" id="KXJ91821.1"/>
    </source>
</evidence>
<dbReference type="InterPro" id="IPR051678">
    <property type="entry name" value="AGP_Transferase"/>
</dbReference>
<dbReference type="InParanoid" id="A0A136J3P0"/>
<dbReference type="STRING" id="196109.A0A136J3P0"/>
<reference evidence="3" key="1">
    <citation type="submission" date="2016-02" db="EMBL/GenBank/DDBJ databases">
        <title>Draft genome sequence of Microdochium bolleyi, a fungal endophyte of beachgrass.</title>
        <authorList>
            <consortium name="DOE Joint Genome Institute"/>
            <person name="David A.S."/>
            <person name="May G."/>
            <person name="Haridas S."/>
            <person name="Lim J."/>
            <person name="Wang M."/>
            <person name="Labutti K."/>
            <person name="Lipzen A."/>
            <person name="Barry K."/>
            <person name="Grigoriev I.V."/>
        </authorList>
    </citation>
    <scope>NUCLEOTIDE SEQUENCE [LARGE SCALE GENOMIC DNA]</scope>
    <source>
        <strain evidence="3">J235TASD1</strain>
    </source>
</reference>
<dbReference type="AlphaFoldDB" id="A0A136J3P0"/>
<proteinExistence type="predicted"/>
<gene>
    <name evidence="2" type="ORF">Micbo1qcDRAFT_223926</name>
</gene>
<dbReference type="Pfam" id="PF01636">
    <property type="entry name" value="APH"/>
    <property type="match status" value="1"/>
</dbReference>
<accession>A0A136J3P0</accession>
<dbReference type="GO" id="GO:0016740">
    <property type="term" value="F:transferase activity"/>
    <property type="evidence" value="ECO:0007669"/>
    <property type="project" value="UniProtKB-KW"/>
</dbReference>
<dbReference type="PANTHER" id="PTHR21310">
    <property type="entry name" value="AMINOGLYCOSIDE PHOSPHOTRANSFERASE-RELATED-RELATED"/>
    <property type="match status" value="1"/>
</dbReference>
<dbReference type="PANTHER" id="PTHR21310:SF13">
    <property type="entry name" value="AMINOGLYCOSIDE PHOSPHOTRANSFERASE DOMAIN-CONTAINING PROTEIN"/>
    <property type="match status" value="1"/>
</dbReference>
<feature type="domain" description="Aminoglycoside phosphotransferase" evidence="1">
    <location>
        <begin position="59"/>
        <end position="328"/>
    </location>
</feature>
<dbReference type="SUPFAM" id="SSF56112">
    <property type="entry name" value="Protein kinase-like (PK-like)"/>
    <property type="match status" value="1"/>
</dbReference>
<dbReference type="InterPro" id="IPR011009">
    <property type="entry name" value="Kinase-like_dom_sf"/>
</dbReference>
<dbReference type="EMBL" id="KQ964249">
    <property type="protein sequence ID" value="KXJ91821.1"/>
    <property type="molecule type" value="Genomic_DNA"/>
</dbReference>
<organism evidence="2 3">
    <name type="scientific">Microdochium bolleyi</name>
    <dbReference type="NCBI Taxonomy" id="196109"/>
    <lineage>
        <taxon>Eukaryota</taxon>
        <taxon>Fungi</taxon>
        <taxon>Dikarya</taxon>
        <taxon>Ascomycota</taxon>
        <taxon>Pezizomycotina</taxon>
        <taxon>Sordariomycetes</taxon>
        <taxon>Xylariomycetidae</taxon>
        <taxon>Xylariales</taxon>
        <taxon>Microdochiaceae</taxon>
        <taxon>Microdochium</taxon>
    </lineage>
</organism>
<dbReference type="InterPro" id="IPR002575">
    <property type="entry name" value="Aminoglycoside_PTrfase"/>
</dbReference>
<keyword evidence="3" id="KW-1185">Reference proteome</keyword>
<evidence type="ECO:0000313" key="3">
    <source>
        <dbReference type="Proteomes" id="UP000070501"/>
    </source>
</evidence>